<organism evidence="1">
    <name type="scientific">Corethron hystrix</name>
    <dbReference type="NCBI Taxonomy" id="216773"/>
    <lineage>
        <taxon>Eukaryota</taxon>
        <taxon>Sar</taxon>
        <taxon>Stramenopiles</taxon>
        <taxon>Ochrophyta</taxon>
        <taxon>Bacillariophyta</taxon>
        <taxon>Coscinodiscophyceae</taxon>
        <taxon>Corethrophycidae</taxon>
        <taxon>Corethrales</taxon>
        <taxon>Corethraceae</taxon>
        <taxon>Corethron</taxon>
    </lineage>
</organism>
<dbReference type="AlphaFoldDB" id="A0A7S1BMC2"/>
<evidence type="ECO:0000313" key="1">
    <source>
        <dbReference type="EMBL" id="CAD8890250.1"/>
    </source>
</evidence>
<gene>
    <name evidence="1" type="ORF">CHYS00102_LOCUS17455</name>
</gene>
<accession>A0A7S1BMC2</accession>
<dbReference type="EMBL" id="HBFR01024324">
    <property type="protein sequence ID" value="CAD8890250.1"/>
    <property type="molecule type" value="Transcribed_RNA"/>
</dbReference>
<sequence>MVVYQISYKQPILMKLSMATQIVYKRPSTLNQYFFSEDQANINMETKKKEFLNKTHKAAYNSIISKIFETICPIFWDNPKQAFTQIKQVNRDVRLTATQYFNTTMTLLNNFKMGYSTNWQNDLVTHWVNNLLSSIRIKMEEAKYANHLGGVSTKPYDQLKTLREIIKR</sequence>
<protein>
    <submittedName>
        <fullName evidence="1">Uncharacterized protein</fullName>
    </submittedName>
</protein>
<proteinExistence type="predicted"/>
<reference evidence="1" key="1">
    <citation type="submission" date="2021-01" db="EMBL/GenBank/DDBJ databases">
        <authorList>
            <person name="Corre E."/>
            <person name="Pelletier E."/>
            <person name="Niang G."/>
            <person name="Scheremetjew M."/>
            <person name="Finn R."/>
            <person name="Kale V."/>
            <person name="Holt S."/>
            <person name="Cochrane G."/>
            <person name="Meng A."/>
            <person name="Brown T."/>
            <person name="Cohen L."/>
        </authorList>
    </citation>
    <scope>NUCLEOTIDE SEQUENCE</scope>
    <source>
        <strain evidence="1">308</strain>
    </source>
</reference>
<name>A0A7S1BMC2_9STRA</name>